<sequence>MGIQRMTKAQIQQNLADLGVKLTADTEYPISLLIHDFTADVMFQSIDYVTTGKYAGKEQLVVFINRQIPGEAGIVLYPMKEPKLCKLVYSQVKYTELIWCKDITTLKVQKGLFVKTIQLNDMQVVIRSKQDVQTLVTLIEEGRSA</sequence>
<dbReference type="Proteomes" id="UP000051500">
    <property type="component" value="Unassembled WGS sequence"/>
</dbReference>
<dbReference type="EMBL" id="JQBZ01000025">
    <property type="protein sequence ID" value="KRN88872.1"/>
    <property type="molecule type" value="Genomic_DNA"/>
</dbReference>
<gene>
    <name evidence="1" type="ORF">IV53_GL000842</name>
</gene>
<proteinExistence type="predicted"/>
<comment type="caution">
    <text evidence="1">The sequence shown here is derived from an EMBL/GenBank/DDBJ whole genome shotgun (WGS) entry which is preliminary data.</text>
</comment>
<keyword evidence="2" id="KW-1185">Reference proteome</keyword>
<dbReference type="AlphaFoldDB" id="A0A0R2KHP7"/>
<dbReference type="RefSeq" id="WP_027107272.1">
    <property type="nucleotide sequence ID" value="NZ_JQBZ01000025.1"/>
</dbReference>
<accession>A0A0R2KHP7</accession>
<organism evidence="1 2">
    <name type="scientific">Ligilactobacillus ceti DSM 22408</name>
    <dbReference type="NCBI Taxonomy" id="1122146"/>
    <lineage>
        <taxon>Bacteria</taxon>
        <taxon>Bacillati</taxon>
        <taxon>Bacillota</taxon>
        <taxon>Bacilli</taxon>
        <taxon>Lactobacillales</taxon>
        <taxon>Lactobacillaceae</taxon>
        <taxon>Ligilactobacillus</taxon>
    </lineage>
</organism>
<dbReference type="STRING" id="1122146.IV53_GL000842"/>
<evidence type="ECO:0000313" key="1">
    <source>
        <dbReference type="EMBL" id="KRN88872.1"/>
    </source>
</evidence>
<protein>
    <submittedName>
        <fullName evidence="1">Uncharacterized protein</fullName>
    </submittedName>
</protein>
<reference evidence="1 2" key="1">
    <citation type="journal article" date="2015" name="Genome Announc.">
        <title>Expanding the biotechnology potential of lactobacilli through comparative genomics of 213 strains and associated genera.</title>
        <authorList>
            <person name="Sun Z."/>
            <person name="Harris H.M."/>
            <person name="McCann A."/>
            <person name="Guo C."/>
            <person name="Argimon S."/>
            <person name="Zhang W."/>
            <person name="Yang X."/>
            <person name="Jeffery I.B."/>
            <person name="Cooney J.C."/>
            <person name="Kagawa T.F."/>
            <person name="Liu W."/>
            <person name="Song Y."/>
            <person name="Salvetti E."/>
            <person name="Wrobel A."/>
            <person name="Rasinkangas P."/>
            <person name="Parkhill J."/>
            <person name="Rea M.C."/>
            <person name="O'Sullivan O."/>
            <person name="Ritari J."/>
            <person name="Douillard F.P."/>
            <person name="Paul Ross R."/>
            <person name="Yang R."/>
            <person name="Briner A.E."/>
            <person name="Felis G.E."/>
            <person name="de Vos W.M."/>
            <person name="Barrangou R."/>
            <person name="Klaenhammer T.R."/>
            <person name="Caufield P.W."/>
            <person name="Cui Y."/>
            <person name="Zhang H."/>
            <person name="O'Toole P.W."/>
        </authorList>
    </citation>
    <scope>NUCLEOTIDE SEQUENCE [LARGE SCALE GENOMIC DNA]</scope>
    <source>
        <strain evidence="1 2">DSM 22408</strain>
    </source>
</reference>
<dbReference type="PATRIC" id="fig|1122146.4.peg.872"/>
<evidence type="ECO:0000313" key="2">
    <source>
        <dbReference type="Proteomes" id="UP000051500"/>
    </source>
</evidence>
<name>A0A0R2KHP7_9LACO</name>